<name>A0AAN9LWZ5_PHACN</name>
<protein>
    <submittedName>
        <fullName evidence="1">Uncharacterized protein</fullName>
    </submittedName>
</protein>
<dbReference type="Proteomes" id="UP001374584">
    <property type="component" value="Unassembled WGS sequence"/>
</dbReference>
<sequence length="176" mass="20253">MSVLRWIWMEPQKDRLPVQAVVERVGNLRNVIVLWTLLNGCVVSNLFPKAQMLSLLLSSCFSLNYRIINNIIKTFGIDIVRCSGFLSFRIVNSRSISFGDITGPERPIKSKVQLTSFDSVKRSKIRSPQLTNPSEKVTQVDLHALKDEFQMRILEKHQEGLFFAKLLSQGIKYWLQ</sequence>
<keyword evidence="2" id="KW-1185">Reference proteome</keyword>
<evidence type="ECO:0000313" key="2">
    <source>
        <dbReference type="Proteomes" id="UP001374584"/>
    </source>
</evidence>
<dbReference type="AlphaFoldDB" id="A0AAN9LWZ5"/>
<organism evidence="1 2">
    <name type="scientific">Phaseolus coccineus</name>
    <name type="common">Scarlet runner bean</name>
    <name type="synonym">Phaseolus multiflorus</name>
    <dbReference type="NCBI Taxonomy" id="3886"/>
    <lineage>
        <taxon>Eukaryota</taxon>
        <taxon>Viridiplantae</taxon>
        <taxon>Streptophyta</taxon>
        <taxon>Embryophyta</taxon>
        <taxon>Tracheophyta</taxon>
        <taxon>Spermatophyta</taxon>
        <taxon>Magnoliopsida</taxon>
        <taxon>eudicotyledons</taxon>
        <taxon>Gunneridae</taxon>
        <taxon>Pentapetalae</taxon>
        <taxon>rosids</taxon>
        <taxon>fabids</taxon>
        <taxon>Fabales</taxon>
        <taxon>Fabaceae</taxon>
        <taxon>Papilionoideae</taxon>
        <taxon>50 kb inversion clade</taxon>
        <taxon>NPAAA clade</taxon>
        <taxon>indigoferoid/millettioid clade</taxon>
        <taxon>Phaseoleae</taxon>
        <taxon>Phaseolus</taxon>
    </lineage>
</organism>
<dbReference type="EMBL" id="JAYMYR010000009">
    <property type="protein sequence ID" value="KAK7341347.1"/>
    <property type="molecule type" value="Genomic_DNA"/>
</dbReference>
<reference evidence="1 2" key="1">
    <citation type="submission" date="2024-01" db="EMBL/GenBank/DDBJ databases">
        <title>The genomes of 5 underutilized Papilionoideae crops provide insights into root nodulation and disease resistanc.</title>
        <authorList>
            <person name="Jiang F."/>
        </authorList>
    </citation>
    <scope>NUCLEOTIDE SEQUENCE [LARGE SCALE GENOMIC DNA]</scope>
    <source>
        <strain evidence="1">JINMINGXINNONG_FW02</strain>
        <tissue evidence="1">Leaves</tissue>
    </source>
</reference>
<comment type="caution">
    <text evidence="1">The sequence shown here is derived from an EMBL/GenBank/DDBJ whole genome shotgun (WGS) entry which is preliminary data.</text>
</comment>
<evidence type="ECO:0000313" key="1">
    <source>
        <dbReference type="EMBL" id="KAK7341347.1"/>
    </source>
</evidence>
<accession>A0AAN9LWZ5</accession>
<proteinExistence type="predicted"/>
<gene>
    <name evidence="1" type="ORF">VNO80_24274</name>
</gene>